<protein>
    <submittedName>
        <fullName evidence="1">Uncharacterized protein</fullName>
    </submittedName>
</protein>
<proteinExistence type="predicted"/>
<sequence length="114" mass="13156">MRAVLGRVPIELGIVAAERAFRMALGREVRFVTANQREAADRILQATWEVYSKYIQDYEWSNGRHPSRTREERERLIHAVTAFFLGVAVLESLYEMDVLARWLVGELGFEELSA</sequence>
<organism evidence="1">
    <name type="scientific">Thermomicrobium roseum</name>
    <dbReference type="NCBI Taxonomy" id="500"/>
    <lineage>
        <taxon>Bacteria</taxon>
        <taxon>Pseudomonadati</taxon>
        <taxon>Thermomicrobiota</taxon>
        <taxon>Thermomicrobia</taxon>
        <taxon>Thermomicrobiales</taxon>
        <taxon>Thermomicrobiaceae</taxon>
        <taxon>Thermomicrobium</taxon>
    </lineage>
</organism>
<dbReference type="EMBL" id="DSJL01000011">
    <property type="protein sequence ID" value="HEF65957.1"/>
    <property type="molecule type" value="Genomic_DNA"/>
</dbReference>
<evidence type="ECO:0000313" key="1">
    <source>
        <dbReference type="EMBL" id="HEF65957.1"/>
    </source>
</evidence>
<name>A0A7C2B2G7_THERO</name>
<accession>A0A7C2B2G7</accession>
<gene>
    <name evidence="1" type="ORF">ENP47_10215</name>
</gene>
<dbReference type="AlphaFoldDB" id="A0A7C2B2G7"/>
<reference evidence="1" key="1">
    <citation type="journal article" date="2020" name="mSystems">
        <title>Genome- and Community-Level Interaction Insights into Carbon Utilization and Element Cycling Functions of Hydrothermarchaeota in Hydrothermal Sediment.</title>
        <authorList>
            <person name="Zhou Z."/>
            <person name="Liu Y."/>
            <person name="Xu W."/>
            <person name="Pan J."/>
            <person name="Luo Z.H."/>
            <person name="Li M."/>
        </authorList>
    </citation>
    <scope>NUCLEOTIDE SEQUENCE [LARGE SCALE GENOMIC DNA]</scope>
    <source>
        <strain evidence="1">SpSt-222</strain>
    </source>
</reference>
<comment type="caution">
    <text evidence="1">The sequence shown here is derived from an EMBL/GenBank/DDBJ whole genome shotgun (WGS) entry which is preliminary data.</text>
</comment>